<organism evidence="1 2">
    <name type="scientific">Bizionia argentinensis JUB59</name>
    <dbReference type="NCBI Taxonomy" id="1046627"/>
    <lineage>
        <taxon>Bacteria</taxon>
        <taxon>Pseudomonadati</taxon>
        <taxon>Bacteroidota</taxon>
        <taxon>Flavobacteriia</taxon>
        <taxon>Flavobacteriales</taxon>
        <taxon>Flavobacteriaceae</taxon>
        <taxon>Bizionia</taxon>
    </lineage>
</organism>
<keyword evidence="2" id="KW-1185">Reference proteome</keyword>
<protein>
    <submittedName>
        <fullName evidence="1">Nuclear transport factor 2 family protein</fullName>
    </submittedName>
</protein>
<dbReference type="Proteomes" id="UP000003730">
    <property type="component" value="Unassembled WGS sequence"/>
</dbReference>
<dbReference type="EMBL" id="AFXZ01000019">
    <property type="protein sequence ID" value="EGV43756.2"/>
    <property type="molecule type" value="Genomic_DNA"/>
</dbReference>
<evidence type="ECO:0000313" key="2">
    <source>
        <dbReference type="Proteomes" id="UP000003730"/>
    </source>
</evidence>
<dbReference type="InterPro" id="IPR032710">
    <property type="entry name" value="NTF2-like_dom_sf"/>
</dbReference>
<sequence>MFILSIMSCQKEEPNNDAEAFKKVEQVVQGVFDNVWAAKNAEAISKYHTDDFIILEHGEVWTNETISNWCKEAKLRDEGTKRINTFDFFKAKKEGNRVWMAYHNYATFKKDTILGKMQWLESIVAVKQDSIWKLEMMHSTRIPK</sequence>
<gene>
    <name evidence="1" type="ORF">BZARG_1276</name>
</gene>
<reference evidence="1 2" key="1">
    <citation type="journal article" date="2008" name="Int. J. Syst. Evol. Microbiol.">
        <title>Bizionia argentinensis sp. nov., isolated from surface marine water in Antarctica.</title>
        <authorList>
            <person name="Bercovich A."/>
            <person name="Vazquez S.C."/>
            <person name="Yankilevich P."/>
            <person name="Coria S.H."/>
            <person name="Foti M."/>
            <person name="Hernandez E."/>
            <person name="Vidal A."/>
            <person name="Ruberto L."/>
            <person name="Melo C."/>
            <person name="Marenssi S."/>
            <person name="Criscuolo M."/>
            <person name="Memoli M."/>
            <person name="Arguelles M."/>
            <person name="Mac Cormack W.P."/>
        </authorList>
    </citation>
    <scope>NUCLEOTIDE SEQUENCE [LARGE SCALE GENOMIC DNA]</scope>
    <source>
        <strain evidence="1 2">JUB59</strain>
    </source>
</reference>
<dbReference type="STRING" id="1046627.BZARG_1276"/>
<dbReference type="eggNOG" id="COG4319">
    <property type="taxonomic scope" value="Bacteria"/>
</dbReference>
<proteinExistence type="predicted"/>
<comment type="caution">
    <text evidence="1">The sequence shown here is derived from an EMBL/GenBank/DDBJ whole genome shotgun (WGS) entry which is preliminary data.</text>
</comment>
<dbReference type="SUPFAM" id="SSF54427">
    <property type="entry name" value="NTF2-like"/>
    <property type="match status" value="1"/>
</dbReference>
<dbReference type="AlphaFoldDB" id="G2ED06"/>
<dbReference type="OrthoDB" id="1119147at2"/>
<dbReference type="Gene3D" id="3.10.450.50">
    <property type="match status" value="1"/>
</dbReference>
<name>G2ED06_9FLAO</name>
<accession>G2ED06</accession>
<evidence type="ECO:0000313" key="1">
    <source>
        <dbReference type="EMBL" id="EGV43756.2"/>
    </source>
</evidence>